<keyword evidence="9" id="KW-0808">Transferase</keyword>
<feature type="domain" description="Protein kinase" evidence="8">
    <location>
        <begin position="13"/>
        <end position="281"/>
    </location>
</feature>
<dbReference type="EMBL" id="JAGINW010000001">
    <property type="protein sequence ID" value="MBP2324929.1"/>
    <property type="molecule type" value="Genomic_DNA"/>
</dbReference>
<keyword evidence="9" id="KW-0418">Kinase</keyword>
<dbReference type="InterPro" id="IPR011009">
    <property type="entry name" value="Kinase-like_dom_sf"/>
</dbReference>
<dbReference type="CDD" id="cd00200">
    <property type="entry name" value="WD40"/>
    <property type="match status" value="1"/>
</dbReference>
<feature type="region of interest" description="Disordered" evidence="7">
    <location>
        <begin position="334"/>
        <end position="373"/>
    </location>
</feature>
<evidence type="ECO:0000256" key="5">
    <source>
        <dbReference type="PROSITE-ProRule" id="PRU00221"/>
    </source>
</evidence>
<dbReference type="Pfam" id="PF00400">
    <property type="entry name" value="WD40"/>
    <property type="match status" value="4"/>
</dbReference>
<comment type="caution">
    <text evidence="9">The sequence shown here is derived from an EMBL/GenBank/DDBJ whole genome shotgun (WGS) entry which is preliminary data.</text>
</comment>
<dbReference type="SMART" id="SM00320">
    <property type="entry name" value="WD40"/>
    <property type="match status" value="6"/>
</dbReference>
<keyword evidence="10" id="KW-1185">Reference proteome</keyword>
<feature type="repeat" description="WD" evidence="5">
    <location>
        <begin position="481"/>
        <end position="516"/>
    </location>
</feature>
<organism evidence="9 10">
    <name type="scientific">Kibdelosporangium banguiense</name>
    <dbReference type="NCBI Taxonomy" id="1365924"/>
    <lineage>
        <taxon>Bacteria</taxon>
        <taxon>Bacillati</taxon>
        <taxon>Actinomycetota</taxon>
        <taxon>Actinomycetes</taxon>
        <taxon>Pseudonocardiales</taxon>
        <taxon>Pseudonocardiaceae</taxon>
        <taxon>Kibdelosporangium</taxon>
    </lineage>
</organism>
<dbReference type="InterPro" id="IPR050349">
    <property type="entry name" value="WD_LIS1/nudF_dynein_reg"/>
</dbReference>
<accession>A0ABS4TKS7</accession>
<evidence type="ECO:0000256" key="6">
    <source>
        <dbReference type="PROSITE-ProRule" id="PRU10141"/>
    </source>
</evidence>
<evidence type="ECO:0000259" key="8">
    <source>
        <dbReference type="PROSITE" id="PS50011"/>
    </source>
</evidence>
<feature type="binding site" evidence="6">
    <location>
        <position position="42"/>
    </location>
    <ligand>
        <name>ATP</name>
        <dbReference type="ChEBI" id="CHEBI:30616"/>
    </ligand>
</feature>
<feature type="repeat" description="WD" evidence="5">
    <location>
        <begin position="386"/>
        <end position="411"/>
    </location>
</feature>
<dbReference type="InterPro" id="IPR008271">
    <property type="entry name" value="Ser/Thr_kinase_AS"/>
</dbReference>
<dbReference type="Gene3D" id="3.30.200.20">
    <property type="entry name" value="Phosphorylase Kinase, domain 1"/>
    <property type="match status" value="1"/>
</dbReference>
<keyword evidence="4 6" id="KW-0067">ATP-binding</keyword>
<dbReference type="PROSITE" id="PS50294">
    <property type="entry name" value="WD_REPEATS_REGION"/>
    <property type="match status" value="2"/>
</dbReference>
<keyword evidence="1 5" id="KW-0853">WD repeat</keyword>
<dbReference type="InterPro" id="IPR000719">
    <property type="entry name" value="Prot_kinase_dom"/>
</dbReference>
<keyword evidence="9" id="KW-0723">Serine/threonine-protein kinase</keyword>
<dbReference type="InterPro" id="IPR019775">
    <property type="entry name" value="WD40_repeat_CS"/>
</dbReference>
<keyword evidence="3 6" id="KW-0547">Nucleotide-binding</keyword>
<dbReference type="PROSITE" id="PS50082">
    <property type="entry name" value="WD_REPEATS_2"/>
    <property type="match status" value="3"/>
</dbReference>
<gene>
    <name evidence="9" type="ORF">JOF56_005314</name>
</gene>
<keyword evidence="2" id="KW-0677">Repeat</keyword>
<feature type="compositionally biased region" description="Low complexity" evidence="7">
    <location>
        <begin position="335"/>
        <end position="357"/>
    </location>
</feature>
<dbReference type="PROSITE" id="PS00107">
    <property type="entry name" value="PROTEIN_KINASE_ATP"/>
    <property type="match status" value="1"/>
</dbReference>
<evidence type="ECO:0000256" key="2">
    <source>
        <dbReference type="ARBA" id="ARBA00022737"/>
    </source>
</evidence>
<evidence type="ECO:0000256" key="1">
    <source>
        <dbReference type="ARBA" id="ARBA00022574"/>
    </source>
</evidence>
<dbReference type="CDD" id="cd14014">
    <property type="entry name" value="STKc_PknB_like"/>
    <property type="match status" value="1"/>
</dbReference>
<feature type="repeat" description="WD" evidence="5">
    <location>
        <begin position="649"/>
        <end position="684"/>
    </location>
</feature>
<evidence type="ECO:0000256" key="3">
    <source>
        <dbReference type="ARBA" id="ARBA00022741"/>
    </source>
</evidence>
<reference evidence="9 10" key="1">
    <citation type="submission" date="2021-03" db="EMBL/GenBank/DDBJ databases">
        <title>Sequencing the genomes of 1000 actinobacteria strains.</title>
        <authorList>
            <person name="Klenk H.-P."/>
        </authorList>
    </citation>
    <scope>NUCLEOTIDE SEQUENCE [LARGE SCALE GENOMIC DNA]</scope>
    <source>
        <strain evidence="9 10">DSM 46670</strain>
    </source>
</reference>
<dbReference type="Pfam" id="PF00069">
    <property type="entry name" value="Pkinase"/>
    <property type="match status" value="1"/>
</dbReference>
<dbReference type="Proteomes" id="UP001519332">
    <property type="component" value="Unassembled WGS sequence"/>
</dbReference>
<evidence type="ECO:0000256" key="4">
    <source>
        <dbReference type="ARBA" id="ARBA00022840"/>
    </source>
</evidence>
<proteinExistence type="predicted"/>
<dbReference type="InterPro" id="IPR001680">
    <property type="entry name" value="WD40_rpt"/>
</dbReference>
<dbReference type="RefSeq" id="WP_209642191.1">
    <property type="nucleotide sequence ID" value="NZ_JAGINW010000001.1"/>
</dbReference>
<dbReference type="SUPFAM" id="SSF50978">
    <property type="entry name" value="WD40 repeat-like"/>
    <property type="match status" value="1"/>
</dbReference>
<dbReference type="GO" id="GO:0004674">
    <property type="term" value="F:protein serine/threonine kinase activity"/>
    <property type="evidence" value="ECO:0007669"/>
    <property type="project" value="UniProtKB-KW"/>
</dbReference>
<evidence type="ECO:0000256" key="7">
    <source>
        <dbReference type="SAM" id="MobiDB-lite"/>
    </source>
</evidence>
<dbReference type="PROSITE" id="PS50011">
    <property type="entry name" value="PROTEIN_KINASE_DOM"/>
    <property type="match status" value="1"/>
</dbReference>
<dbReference type="InterPro" id="IPR015943">
    <property type="entry name" value="WD40/YVTN_repeat-like_dom_sf"/>
</dbReference>
<dbReference type="PROSITE" id="PS00108">
    <property type="entry name" value="PROTEIN_KINASE_ST"/>
    <property type="match status" value="1"/>
</dbReference>
<protein>
    <submittedName>
        <fullName evidence="9">Serine/threonine protein kinase/Tol biopolymer transport system component</fullName>
    </submittedName>
</protein>
<dbReference type="InterPro" id="IPR017441">
    <property type="entry name" value="Protein_kinase_ATP_BS"/>
</dbReference>
<dbReference type="PANTHER" id="PTHR44129">
    <property type="entry name" value="WD REPEAT-CONTAINING PROTEIN POP1"/>
    <property type="match status" value="1"/>
</dbReference>
<evidence type="ECO:0000313" key="10">
    <source>
        <dbReference type="Proteomes" id="UP001519332"/>
    </source>
</evidence>
<dbReference type="InterPro" id="IPR036322">
    <property type="entry name" value="WD40_repeat_dom_sf"/>
</dbReference>
<dbReference type="Gene3D" id="2.130.10.10">
    <property type="entry name" value="YVTN repeat-like/Quinoprotein amine dehydrogenase"/>
    <property type="match status" value="2"/>
</dbReference>
<sequence>MTDATGRLVAQRYRLVQAIGAGGMGRVWLGHDELIGREVAIKELLLPPGLDEEQRVMLCQRAMREAQAAGRLNHPGIVTVHDVVEYNGAPMIVMELVRGGSLDDVIKSQGGLPVERVARIGMAMLGALRVAHQAGIVHRDLKPANVLLSGDRVVITDFGIARLMGDVQLTSSGVIVGTPAYMAPEQGTGAPVTPASDLWSLGATLYAALEGRPPFEGTDFVTTLAALLTKEPRPPVRAGRLTGLLNALLRKEPAERVTVDQAANLLAGGDIGAATERHQAAGYPPAVMLPAGGPQTGRGGTRRRTMLLAGGGALAAIGASSVWFILNNSDDNGRPSGNASNSTPANSNVANPNANSNGGPGKSGVAEQSAPVVPDQPVEFTEHIQLAGHKNPITSVAFSPDGKLLASGDGDLNRDGPVTRLWDPANGKLLATLVGPPATGGASANAVAFSPDGKLLAAGGNFLGDSTRLWDVASRQVVGPLPQSRSIMKSLAFSPDGKTVAGVSHGGDVKLWDVASRQVKIGLPDGNGFRNVVFSPDGKLLANPGKGKEIRLSDPATGRTVRTITDATGSDVTFSPDGKTLAVPDADGTRSLRLYEVATGESQVAFDRTKDVTLTSVLFSPDGKTIAAWGLGNIIQLWDVASRRVRGVLIGASGKLDSVVFDPEGKRIAAGGADMTIRIWNIER</sequence>
<dbReference type="Gene3D" id="1.10.510.10">
    <property type="entry name" value="Transferase(Phosphotransferase) domain 1"/>
    <property type="match status" value="1"/>
</dbReference>
<dbReference type="SMART" id="SM00220">
    <property type="entry name" value="S_TKc"/>
    <property type="match status" value="1"/>
</dbReference>
<dbReference type="PROSITE" id="PS00678">
    <property type="entry name" value="WD_REPEATS_1"/>
    <property type="match status" value="1"/>
</dbReference>
<dbReference type="SUPFAM" id="SSF56112">
    <property type="entry name" value="Protein kinase-like (PK-like)"/>
    <property type="match status" value="1"/>
</dbReference>
<evidence type="ECO:0000313" key="9">
    <source>
        <dbReference type="EMBL" id="MBP2324929.1"/>
    </source>
</evidence>
<name>A0ABS4TKS7_9PSEU</name>